<reference evidence="1 2" key="1">
    <citation type="submission" date="2019-05" db="EMBL/GenBank/DDBJ databases">
        <title>Another draft genome of Portunus trituberculatus and its Hox gene families provides insights of decapod evolution.</title>
        <authorList>
            <person name="Jeong J.-H."/>
            <person name="Song I."/>
            <person name="Kim S."/>
            <person name="Choi T."/>
            <person name="Kim D."/>
            <person name="Ryu S."/>
            <person name="Kim W."/>
        </authorList>
    </citation>
    <scope>NUCLEOTIDE SEQUENCE [LARGE SCALE GENOMIC DNA]</scope>
    <source>
        <tissue evidence="1">Muscle</tissue>
    </source>
</reference>
<dbReference type="EMBL" id="VSRR010000553">
    <property type="protein sequence ID" value="MPC16986.1"/>
    <property type="molecule type" value="Genomic_DNA"/>
</dbReference>
<keyword evidence="2" id="KW-1185">Reference proteome</keyword>
<organism evidence="1 2">
    <name type="scientific">Portunus trituberculatus</name>
    <name type="common">Swimming crab</name>
    <name type="synonym">Neptunus trituberculatus</name>
    <dbReference type="NCBI Taxonomy" id="210409"/>
    <lineage>
        <taxon>Eukaryota</taxon>
        <taxon>Metazoa</taxon>
        <taxon>Ecdysozoa</taxon>
        <taxon>Arthropoda</taxon>
        <taxon>Crustacea</taxon>
        <taxon>Multicrustacea</taxon>
        <taxon>Malacostraca</taxon>
        <taxon>Eumalacostraca</taxon>
        <taxon>Eucarida</taxon>
        <taxon>Decapoda</taxon>
        <taxon>Pleocyemata</taxon>
        <taxon>Brachyura</taxon>
        <taxon>Eubrachyura</taxon>
        <taxon>Portunoidea</taxon>
        <taxon>Portunidae</taxon>
        <taxon>Portuninae</taxon>
        <taxon>Portunus</taxon>
    </lineage>
</organism>
<dbReference type="Proteomes" id="UP000324222">
    <property type="component" value="Unassembled WGS sequence"/>
</dbReference>
<name>A0A5B7D725_PORTR</name>
<proteinExistence type="predicted"/>
<evidence type="ECO:0000313" key="1">
    <source>
        <dbReference type="EMBL" id="MPC16986.1"/>
    </source>
</evidence>
<accession>A0A5B7D725</accession>
<protein>
    <submittedName>
        <fullName evidence="1">Uncharacterized protein</fullName>
    </submittedName>
</protein>
<gene>
    <name evidence="1" type="ORF">E2C01_009831</name>
</gene>
<evidence type="ECO:0000313" key="2">
    <source>
        <dbReference type="Proteomes" id="UP000324222"/>
    </source>
</evidence>
<dbReference type="AlphaFoldDB" id="A0A5B7D725"/>
<sequence length="154" mass="17243">MSLPCKQGLVLSEVEGPLGRLASALLTFRFVWELGVPQTQWRVFSAKAWLWCGRREALLSIFVSVEAWFSAWGAQILPLPSQHSSQVILPQAVMLLRCRGNDVNPCRCDPRVTCYGEPVPCHPSLPYSFLPWIGLPSLPRPRSLLQAPHSHRSS</sequence>
<comment type="caution">
    <text evidence="1">The sequence shown here is derived from an EMBL/GenBank/DDBJ whole genome shotgun (WGS) entry which is preliminary data.</text>
</comment>